<dbReference type="Proteomes" id="UP000289340">
    <property type="component" value="Chromosome 17"/>
</dbReference>
<dbReference type="GO" id="GO:0043111">
    <property type="term" value="P:replication fork arrest"/>
    <property type="evidence" value="ECO:0007669"/>
    <property type="project" value="TreeGrafter"/>
</dbReference>
<organism evidence="2 3">
    <name type="scientific">Glycine soja</name>
    <name type="common">Wild soybean</name>
    <dbReference type="NCBI Taxonomy" id="3848"/>
    <lineage>
        <taxon>Eukaryota</taxon>
        <taxon>Viridiplantae</taxon>
        <taxon>Streptophyta</taxon>
        <taxon>Embryophyta</taxon>
        <taxon>Tracheophyta</taxon>
        <taxon>Spermatophyta</taxon>
        <taxon>Magnoliopsida</taxon>
        <taxon>eudicotyledons</taxon>
        <taxon>Gunneridae</taxon>
        <taxon>Pentapetalae</taxon>
        <taxon>rosids</taxon>
        <taxon>fabids</taxon>
        <taxon>Fabales</taxon>
        <taxon>Fabaceae</taxon>
        <taxon>Papilionoideae</taxon>
        <taxon>50 kb inversion clade</taxon>
        <taxon>NPAAA clade</taxon>
        <taxon>indigoferoid/millettioid clade</taxon>
        <taxon>Phaseoleae</taxon>
        <taxon>Glycine</taxon>
        <taxon>Glycine subgen. Soja</taxon>
    </lineage>
</organism>
<evidence type="ECO:0000256" key="1">
    <source>
        <dbReference type="SAM" id="MobiDB-lite"/>
    </source>
</evidence>
<keyword evidence="3" id="KW-1185">Reference proteome</keyword>
<feature type="compositionally biased region" description="Basic and acidic residues" evidence="1">
    <location>
        <begin position="208"/>
        <end position="217"/>
    </location>
</feature>
<accession>A0A445G8I6</accession>
<dbReference type="PANTHER" id="PTHR22940">
    <property type="entry name" value="TIMEOUT/TIMELESS-2"/>
    <property type="match status" value="1"/>
</dbReference>
<evidence type="ECO:0008006" key="4">
    <source>
        <dbReference type="Google" id="ProtNLM"/>
    </source>
</evidence>
<evidence type="ECO:0000313" key="2">
    <source>
        <dbReference type="EMBL" id="RZB57478.1"/>
    </source>
</evidence>
<name>A0A445G8I6_GLYSO</name>
<dbReference type="AlphaFoldDB" id="A0A445G8I6"/>
<dbReference type="GO" id="GO:0031298">
    <property type="term" value="C:replication fork protection complex"/>
    <property type="evidence" value="ECO:0007669"/>
    <property type="project" value="TreeGrafter"/>
</dbReference>
<evidence type="ECO:0000313" key="3">
    <source>
        <dbReference type="Proteomes" id="UP000289340"/>
    </source>
</evidence>
<sequence length="378" mass="42867">MLIPIKVQFKDDQHCSHRITEVLDPDGKISPTQIFNMLKRLGLAVAPRRKMCDADAEGPLSTSPNQLDGDKITGATNHKSVNLEGSLLVQHMQKKKKRVQAFNKDQEALIKVLYEQFKDHRRCSYMIANALDKDGKFTTAQVSRKLKLLGLSLPLKSSGGKMHPKGADLMDRSNERMDESDDETLVSLVKRKKMESGKLSRGQLHGQTSEDKLSKGDSDDEMLSSVLKKKINSKVSTEQLLEPINVDSSSRDDSDVDFLTCLVRKMLKKMKKQPLLFVELLFWKTRRECHYINVEYLLSELGHLKKESANWNNTLGDEEIGSSPAKVWTQDIKNKLDDVIKGFAPTSGSNSDKDDHKRRKKLVLDGDLERQIKDLHEK</sequence>
<dbReference type="GO" id="GO:0006281">
    <property type="term" value="P:DNA repair"/>
    <property type="evidence" value="ECO:0007669"/>
    <property type="project" value="TreeGrafter"/>
</dbReference>
<dbReference type="InterPro" id="IPR044998">
    <property type="entry name" value="Timeless"/>
</dbReference>
<reference evidence="2 3" key="1">
    <citation type="submission" date="2018-09" db="EMBL/GenBank/DDBJ databases">
        <title>A high-quality reference genome of wild soybean provides a powerful tool to mine soybean genomes.</title>
        <authorList>
            <person name="Xie M."/>
            <person name="Chung C.Y.L."/>
            <person name="Li M.-W."/>
            <person name="Wong F.-L."/>
            <person name="Chan T.-F."/>
            <person name="Lam H.-M."/>
        </authorList>
    </citation>
    <scope>NUCLEOTIDE SEQUENCE [LARGE SCALE GENOMIC DNA]</scope>
    <source>
        <strain evidence="3">cv. W05</strain>
        <tissue evidence="2">Hypocotyl of etiolated seedlings</tissue>
    </source>
</reference>
<dbReference type="GO" id="GO:0000076">
    <property type="term" value="P:DNA replication checkpoint signaling"/>
    <property type="evidence" value="ECO:0007669"/>
    <property type="project" value="TreeGrafter"/>
</dbReference>
<dbReference type="PANTHER" id="PTHR22940:SF4">
    <property type="entry name" value="PROTEIN TIMELESS HOMOLOG"/>
    <property type="match status" value="1"/>
</dbReference>
<feature type="region of interest" description="Disordered" evidence="1">
    <location>
        <begin position="154"/>
        <end position="219"/>
    </location>
</feature>
<dbReference type="GO" id="GO:0003677">
    <property type="term" value="F:DNA binding"/>
    <property type="evidence" value="ECO:0007669"/>
    <property type="project" value="TreeGrafter"/>
</dbReference>
<gene>
    <name evidence="2" type="ORF">D0Y65_046236</name>
</gene>
<feature type="compositionally biased region" description="Basic and acidic residues" evidence="1">
    <location>
        <begin position="165"/>
        <end position="177"/>
    </location>
</feature>
<comment type="caution">
    <text evidence="2">The sequence shown here is derived from an EMBL/GenBank/DDBJ whole genome shotgun (WGS) entry which is preliminary data.</text>
</comment>
<protein>
    <recommendedName>
        <fullName evidence="4">Protein timeless-like</fullName>
    </recommendedName>
</protein>
<proteinExistence type="predicted"/>
<dbReference type="EMBL" id="QZWG01000017">
    <property type="protein sequence ID" value="RZB57478.1"/>
    <property type="molecule type" value="Genomic_DNA"/>
</dbReference>